<organism evidence="5 6">
    <name type="scientific">Lepraria neglecta</name>
    <dbReference type="NCBI Taxonomy" id="209136"/>
    <lineage>
        <taxon>Eukaryota</taxon>
        <taxon>Fungi</taxon>
        <taxon>Dikarya</taxon>
        <taxon>Ascomycota</taxon>
        <taxon>Pezizomycotina</taxon>
        <taxon>Lecanoromycetes</taxon>
        <taxon>OSLEUM clade</taxon>
        <taxon>Lecanoromycetidae</taxon>
        <taxon>Lecanorales</taxon>
        <taxon>Lecanorineae</taxon>
        <taxon>Stereocaulaceae</taxon>
        <taxon>Lepraria</taxon>
    </lineage>
</organism>
<protein>
    <recommendedName>
        <fullName evidence="7">Cytochrome P450</fullName>
    </recommendedName>
</protein>
<dbReference type="GO" id="GO:0008395">
    <property type="term" value="F:steroid hydroxylase activity"/>
    <property type="evidence" value="ECO:0007669"/>
    <property type="project" value="TreeGrafter"/>
</dbReference>
<comment type="caution">
    <text evidence="5">The sequence shown here is derived from an EMBL/GenBank/DDBJ whole genome shotgun (WGS) entry which is preliminary data.</text>
</comment>
<keyword evidence="4" id="KW-0408">Iron</keyword>
<dbReference type="Gene3D" id="1.10.630.10">
    <property type="entry name" value="Cytochrome P450"/>
    <property type="match status" value="1"/>
</dbReference>
<sequence>MKGLPILLLPKAYALRDSLLLDVKEWQAIARAGFNEHDIDEDGDSDPWWGSKSIRECQKFLGNVDNWDHDSVASSDFGLLWGTNINIHTAAIWTIIEIFRDKDLLSRVRAELSAAGIDGIITDHDIDKLLKFPLLQSVYAEVLRLRADIQSVFCSEREDIRINEWRFPKRSLLLVPTGPAHRDEDFWNTRDGERRLNKFWADRFFVYANDPRSGPRKKIVAQMDKATVYTSTNTAATNSPKFVSSGLSNSFMPHGVGERVCPGRFFARREIIAFCA</sequence>
<proteinExistence type="inferred from homology"/>
<dbReference type="EMBL" id="JASNWA010000007">
    <property type="protein sequence ID" value="KAK3173546.1"/>
    <property type="molecule type" value="Genomic_DNA"/>
</dbReference>
<comment type="similarity">
    <text evidence="1">Belongs to the cytochrome P450 family.</text>
</comment>
<dbReference type="GO" id="GO:0020037">
    <property type="term" value="F:heme binding"/>
    <property type="evidence" value="ECO:0007669"/>
    <property type="project" value="InterPro"/>
</dbReference>
<evidence type="ECO:0000256" key="1">
    <source>
        <dbReference type="ARBA" id="ARBA00010617"/>
    </source>
</evidence>
<accession>A0AAE0DKZ8</accession>
<dbReference type="InterPro" id="IPR001128">
    <property type="entry name" value="Cyt_P450"/>
</dbReference>
<dbReference type="GO" id="GO:0005506">
    <property type="term" value="F:iron ion binding"/>
    <property type="evidence" value="ECO:0007669"/>
    <property type="project" value="InterPro"/>
</dbReference>
<evidence type="ECO:0000256" key="3">
    <source>
        <dbReference type="ARBA" id="ARBA00022723"/>
    </source>
</evidence>
<name>A0AAE0DKZ8_9LECA</name>
<dbReference type="InterPro" id="IPR050529">
    <property type="entry name" value="CYP450_sterol_14alpha_dmase"/>
</dbReference>
<dbReference type="Pfam" id="PF00067">
    <property type="entry name" value="p450"/>
    <property type="match status" value="1"/>
</dbReference>
<dbReference type="PANTHER" id="PTHR24304">
    <property type="entry name" value="CYTOCHROME P450 FAMILY 7"/>
    <property type="match status" value="1"/>
</dbReference>
<dbReference type="AlphaFoldDB" id="A0AAE0DKZ8"/>
<keyword evidence="2" id="KW-0349">Heme</keyword>
<gene>
    <name evidence="5" type="ORF">OEA41_006876</name>
</gene>
<dbReference type="PANTHER" id="PTHR24304:SF2">
    <property type="entry name" value="24-HYDROXYCHOLESTEROL 7-ALPHA-HYDROXYLASE"/>
    <property type="match status" value="1"/>
</dbReference>
<keyword evidence="3" id="KW-0479">Metal-binding</keyword>
<dbReference type="InterPro" id="IPR036396">
    <property type="entry name" value="Cyt_P450_sf"/>
</dbReference>
<evidence type="ECO:0000313" key="5">
    <source>
        <dbReference type="EMBL" id="KAK3173546.1"/>
    </source>
</evidence>
<reference evidence="5" key="1">
    <citation type="submission" date="2022-11" db="EMBL/GenBank/DDBJ databases">
        <title>Chromosomal genome sequence assembly and mating type (MAT) locus characterization of the leprose asexual lichenized fungus Lepraria neglecta (Nyl.) Erichsen.</title>
        <authorList>
            <person name="Allen J.L."/>
            <person name="Pfeffer B."/>
        </authorList>
    </citation>
    <scope>NUCLEOTIDE SEQUENCE</scope>
    <source>
        <strain evidence="5">Allen 5258</strain>
    </source>
</reference>
<evidence type="ECO:0008006" key="7">
    <source>
        <dbReference type="Google" id="ProtNLM"/>
    </source>
</evidence>
<evidence type="ECO:0000256" key="2">
    <source>
        <dbReference type="ARBA" id="ARBA00022617"/>
    </source>
</evidence>
<dbReference type="SUPFAM" id="SSF48264">
    <property type="entry name" value="Cytochrome P450"/>
    <property type="match status" value="1"/>
</dbReference>
<evidence type="ECO:0000313" key="6">
    <source>
        <dbReference type="Proteomes" id="UP001276659"/>
    </source>
</evidence>
<dbReference type="GO" id="GO:0016705">
    <property type="term" value="F:oxidoreductase activity, acting on paired donors, with incorporation or reduction of molecular oxygen"/>
    <property type="evidence" value="ECO:0007669"/>
    <property type="project" value="InterPro"/>
</dbReference>
<keyword evidence="6" id="KW-1185">Reference proteome</keyword>
<dbReference type="Proteomes" id="UP001276659">
    <property type="component" value="Unassembled WGS sequence"/>
</dbReference>
<evidence type="ECO:0000256" key="4">
    <source>
        <dbReference type="ARBA" id="ARBA00023004"/>
    </source>
</evidence>